<dbReference type="InterPro" id="IPR002173">
    <property type="entry name" value="Carboh/pur_kinase_PfkB_CS"/>
</dbReference>
<organism evidence="10 11">
    <name type="scientific">Veillonella absiana</name>
    <dbReference type="NCBI Taxonomy" id="3079305"/>
    <lineage>
        <taxon>Bacteria</taxon>
        <taxon>Bacillati</taxon>
        <taxon>Bacillota</taxon>
        <taxon>Negativicutes</taxon>
        <taxon>Veillonellales</taxon>
        <taxon>Veillonellaceae</taxon>
        <taxon>Veillonella</taxon>
    </lineage>
</organism>
<evidence type="ECO:0000256" key="2">
    <source>
        <dbReference type="ARBA" id="ARBA00022679"/>
    </source>
</evidence>
<dbReference type="EC" id="2.7.1.144" evidence="7"/>
<dbReference type="EMBL" id="JAWJZB010000002">
    <property type="protein sequence ID" value="MDV5087557.1"/>
    <property type="molecule type" value="Genomic_DNA"/>
</dbReference>
<gene>
    <name evidence="10" type="primary">pfkB</name>
    <name evidence="10" type="ORF">RVY80_01645</name>
</gene>
<sequence>MIYTVTFNPSLDYIVHLPTLTTGTINRTEDELVLAGGKGINVSIVLNNLGINTTALGFIAGFSGDEIVRQLGEFGVSEQFIRLSTGLTRINVKVKATSEETEINGHGPIISDDELQALYTQLDTLQDNDILVLAGSIPSSLPSDMYELIMQRMESKNIRIIVDATKDLLTKVLPYKPFLIKPNNHELSEIFGRPLSTQDDLVAAAKELQIQGAQHVLISMAGDGAILISADGQVFTSLAPKGTLINSVGAGDSMVAGFITGYEQSNGDLQEALYWGICTGSASAFSTNLATKPEVEVLLSTIKK</sequence>
<evidence type="ECO:0000256" key="6">
    <source>
        <dbReference type="ARBA" id="ARBA00047745"/>
    </source>
</evidence>
<keyword evidence="5 7" id="KW-0067">ATP-binding</keyword>
<dbReference type="Pfam" id="PF00294">
    <property type="entry name" value="PfkB"/>
    <property type="match status" value="1"/>
</dbReference>
<comment type="pathway">
    <text evidence="7">Carbohydrate metabolism; D-tagatose 6-phosphate degradation; D-glyceraldehyde 3-phosphate and glycerone phosphate from D-tagatose 6-phosphate: step 1/2.</text>
</comment>
<dbReference type="CDD" id="cd01164">
    <property type="entry name" value="FruK_PfkB_like"/>
    <property type="match status" value="1"/>
</dbReference>
<evidence type="ECO:0000256" key="8">
    <source>
        <dbReference type="RuleBase" id="RU369061"/>
    </source>
</evidence>
<evidence type="ECO:0000256" key="1">
    <source>
        <dbReference type="ARBA" id="ARBA00005380"/>
    </source>
</evidence>
<dbReference type="InterPro" id="IPR011611">
    <property type="entry name" value="PfkB_dom"/>
</dbReference>
<reference evidence="10 11" key="1">
    <citation type="submission" date="2023-10" db="EMBL/GenBank/DDBJ databases">
        <title>Veillonella sp. nov., isolated from a pig farm feces dump.</title>
        <authorList>
            <person name="Chang Y.-H."/>
        </authorList>
    </citation>
    <scope>NUCLEOTIDE SEQUENCE [LARGE SCALE GENOMIC DNA]</scope>
    <source>
        <strain evidence="10 11">YH-vei2233</strain>
    </source>
</reference>
<comment type="similarity">
    <text evidence="7">Belongs to the carbohydrate kinase PfkB family. LacC subfamily.</text>
</comment>
<dbReference type="RefSeq" id="WP_295187378.1">
    <property type="nucleotide sequence ID" value="NZ_JAWJZA010000011.1"/>
</dbReference>
<evidence type="ECO:0000259" key="9">
    <source>
        <dbReference type="Pfam" id="PF00294"/>
    </source>
</evidence>
<dbReference type="InterPro" id="IPR029056">
    <property type="entry name" value="Ribokinase-like"/>
</dbReference>
<name>A0ABU3Z772_9FIRM</name>
<protein>
    <recommendedName>
        <fullName evidence="7">Tagatose-6-phosphate kinase</fullName>
        <ecNumber evidence="7">2.7.1.144</ecNumber>
    </recommendedName>
</protein>
<comment type="catalytic activity">
    <reaction evidence="6 8">
        <text>beta-D-fructose 1-phosphate + ATP = beta-D-fructose 1,6-bisphosphate + ADP + H(+)</text>
        <dbReference type="Rhea" id="RHEA:14213"/>
        <dbReference type="ChEBI" id="CHEBI:15378"/>
        <dbReference type="ChEBI" id="CHEBI:30616"/>
        <dbReference type="ChEBI" id="CHEBI:32966"/>
        <dbReference type="ChEBI" id="CHEBI:138881"/>
        <dbReference type="ChEBI" id="CHEBI:456216"/>
        <dbReference type="EC" id="2.7.1.56"/>
    </reaction>
</comment>
<evidence type="ECO:0000256" key="3">
    <source>
        <dbReference type="ARBA" id="ARBA00022741"/>
    </source>
</evidence>
<accession>A0ABU3Z772</accession>
<evidence type="ECO:0000256" key="7">
    <source>
        <dbReference type="PIRNR" id="PIRNR000535"/>
    </source>
</evidence>
<evidence type="ECO:0000256" key="4">
    <source>
        <dbReference type="ARBA" id="ARBA00022777"/>
    </source>
</evidence>
<comment type="caution">
    <text evidence="10">The sequence shown here is derived from an EMBL/GenBank/DDBJ whole genome shotgun (WGS) entry which is preliminary data.</text>
</comment>
<comment type="catalytic activity">
    <reaction evidence="7">
        <text>D-tagatofuranose 6-phosphate + ATP = D-tagatofuranose 1,6-bisphosphate + ADP + H(+)</text>
        <dbReference type="Rhea" id="RHEA:12420"/>
        <dbReference type="ChEBI" id="CHEBI:15378"/>
        <dbReference type="ChEBI" id="CHEBI:30616"/>
        <dbReference type="ChEBI" id="CHEBI:58694"/>
        <dbReference type="ChEBI" id="CHEBI:58695"/>
        <dbReference type="ChEBI" id="CHEBI:456216"/>
        <dbReference type="EC" id="2.7.1.144"/>
    </reaction>
</comment>
<dbReference type="PIRSF" id="PIRSF000535">
    <property type="entry name" value="1PFK/6PFK/LacC"/>
    <property type="match status" value="1"/>
</dbReference>
<evidence type="ECO:0000256" key="5">
    <source>
        <dbReference type="ARBA" id="ARBA00022840"/>
    </source>
</evidence>
<dbReference type="InterPro" id="IPR022463">
    <property type="entry name" value="1-PFruKinase"/>
</dbReference>
<keyword evidence="7" id="KW-0423">Lactose metabolism</keyword>
<evidence type="ECO:0000313" key="11">
    <source>
        <dbReference type="Proteomes" id="UP001272515"/>
    </source>
</evidence>
<dbReference type="NCBIfam" id="TIGR03168">
    <property type="entry name" value="1-PFK"/>
    <property type="match status" value="1"/>
</dbReference>
<dbReference type="NCBIfam" id="TIGR03828">
    <property type="entry name" value="pfkB"/>
    <property type="match status" value="1"/>
</dbReference>
<comment type="similarity">
    <text evidence="1">Belongs to the carbohydrate kinase pfkB family.</text>
</comment>
<dbReference type="PROSITE" id="PS00584">
    <property type="entry name" value="PFKB_KINASES_2"/>
    <property type="match status" value="1"/>
</dbReference>
<evidence type="ECO:0000313" key="10">
    <source>
        <dbReference type="EMBL" id="MDV5087557.1"/>
    </source>
</evidence>
<dbReference type="PANTHER" id="PTHR46566:SF1">
    <property type="entry name" value="1-PHOSPHOFRUCTOKINASE"/>
    <property type="match status" value="1"/>
</dbReference>
<keyword evidence="4 8" id="KW-0418">Kinase</keyword>
<dbReference type="Gene3D" id="3.40.1190.20">
    <property type="match status" value="1"/>
</dbReference>
<keyword evidence="2 7" id="KW-0808">Transferase</keyword>
<proteinExistence type="inferred from homology"/>
<keyword evidence="3 7" id="KW-0547">Nucleotide-binding</keyword>
<comment type="function">
    <text evidence="8">Catalyzes the ATP-dependent phosphorylation of fructose-l-phosphate to fructose-l,6-bisphosphate.</text>
</comment>
<dbReference type="Proteomes" id="UP001272515">
    <property type="component" value="Unassembled WGS sequence"/>
</dbReference>
<dbReference type="SUPFAM" id="SSF53613">
    <property type="entry name" value="Ribokinase-like"/>
    <property type="match status" value="1"/>
</dbReference>
<dbReference type="GO" id="GO:0008662">
    <property type="term" value="F:1-phosphofructokinase activity"/>
    <property type="evidence" value="ECO:0007669"/>
    <property type="project" value="UniProtKB-EC"/>
</dbReference>
<dbReference type="PANTHER" id="PTHR46566">
    <property type="entry name" value="1-PHOSPHOFRUCTOKINASE-RELATED"/>
    <property type="match status" value="1"/>
</dbReference>
<feature type="domain" description="Carbohydrate kinase PfkB" evidence="9">
    <location>
        <begin position="26"/>
        <end position="290"/>
    </location>
</feature>
<keyword evidence="11" id="KW-1185">Reference proteome</keyword>
<dbReference type="InterPro" id="IPR017583">
    <property type="entry name" value="Tagatose/fructose_Pkinase"/>
</dbReference>